<dbReference type="RefSeq" id="WP_133532949.1">
    <property type="nucleotide sequence ID" value="NZ_SNXR01000013.1"/>
</dbReference>
<proteinExistence type="predicted"/>
<dbReference type="EMBL" id="SNXR01000013">
    <property type="protein sequence ID" value="TDP59415.1"/>
    <property type="molecule type" value="Genomic_DNA"/>
</dbReference>
<accession>A0A4R6QAZ4</accession>
<comment type="caution">
    <text evidence="1">The sequence shown here is derived from an EMBL/GenBank/DDBJ whole genome shotgun (WGS) entry which is preliminary data.</text>
</comment>
<keyword evidence="2" id="KW-1185">Reference proteome</keyword>
<dbReference type="OrthoDB" id="5381604at2"/>
<name>A0A4R6QAZ4_9FLAO</name>
<dbReference type="Gene3D" id="2.60.40.1080">
    <property type="match status" value="1"/>
</dbReference>
<dbReference type="SUPFAM" id="SSF49373">
    <property type="entry name" value="Invasin/intimin cell-adhesion fragments"/>
    <property type="match status" value="1"/>
</dbReference>
<evidence type="ECO:0000313" key="1">
    <source>
        <dbReference type="EMBL" id="TDP59415.1"/>
    </source>
</evidence>
<organism evidence="1 2">
    <name type="scientific">Flavobacterium dankookense</name>
    <dbReference type="NCBI Taxonomy" id="706186"/>
    <lineage>
        <taxon>Bacteria</taxon>
        <taxon>Pseudomonadati</taxon>
        <taxon>Bacteroidota</taxon>
        <taxon>Flavobacteriia</taxon>
        <taxon>Flavobacteriales</taxon>
        <taxon>Flavobacteriaceae</taxon>
        <taxon>Flavobacterium</taxon>
    </lineage>
</organism>
<sequence length="469" mass="50940">MKNRKINYLVKSLLLGLVLVTSFNCERELSDDARLATYAKTAEIFTDSFVGMGSNFYFPYSGSKPTAWSVDETEGYNSNASLRFDVPNSNDPEGTYAGAIFRIDGAGRDLTDYDALTFYIKASQGVTIGELGFGEDFEQNTYMATITNVSVGTNWTKVIIPIPDASKLLQERGMFRYAAGTQGTNGFGYTIWVDDLKFEKLGTIVPLNASIMNGANVTRDTFVGLESAVNGIITSFNMPNGVNQSVTISPSYLNFNSSNSSVATVNEAGIVTPIAAGTAVITATFNGQPTAGSLTLNCQGVFANAPIPTRNQANVLSVFSDTYNNVPVTYYNGFWGGSTTGSADFSVNGNNVLNYTTFNYVGIALTNPTLNTSNMTNVHFNMYIPGNVPPNFSFLISIEDWGPNQVDNGGDDTRQQIFVNASQVQPNTWVTIEAPLTLINRNNIGLIILENINGSSLTNFYMDNIYFYN</sequence>
<evidence type="ECO:0008006" key="3">
    <source>
        <dbReference type="Google" id="ProtNLM"/>
    </source>
</evidence>
<dbReference type="Proteomes" id="UP000295260">
    <property type="component" value="Unassembled WGS sequence"/>
</dbReference>
<dbReference type="Gene3D" id="2.60.120.430">
    <property type="entry name" value="Galactose-binding lectin"/>
    <property type="match status" value="1"/>
</dbReference>
<reference evidence="1 2" key="1">
    <citation type="submission" date="2019-03" db="EMBL/GenBank/DDBJ databases">
        <title>Genomic Encyclopedia of Archaeal and Bacterial Type Strains, Phase II (KMG-II): from individual species to whole genera.</title>
        <authorList>
            <person name="Goeker M."/>
        </authorList>
    </citation>
    <scope>NUCLEOTIDE SEQUENCE [LARGE SCALE GENOMIC DNA]</scope>
    <source>
        <strain evidence="1 2">DSM 25687</strain>
    </source>
</reference>
<dbReference type="AlphaFoldDB" id="A0A4R6QAZ4"/>
<dbReference type="InterPro" id="IPR008979">
    <property type="entry name" value="Galactose-bd-like_sf"/>
</dbReference>
<evidence type="ECO:0000313" key="2">
    <source>
        <dbReference type="Proteomes" id="UP000295260"/>
    </source>
</evidence>
<dbReference type="SUPFAM" id="SSF49785">
    <property type="entry name" value="Galactose-binding domain-like"/>
    <property type="match status" value="1"/>
</dbReference>
<protein>
    <recommendedName>
        <fullName evidence="3">Ig-like protein group 2</fullName>
    </recommendedName>
</protein>
<gene>
    <name evidence="1" type="ORF">BC748_1665</name>
</gene>
<dbReference type="InterPro" id="IPR008964">
    <property type="entry name" value="Invasin/intimin_cell_adhesion"/>
</dbReference>